<dbReference type="Proteomes" id="UP000800235">
    <property type="component" value="Unassembled WGS sequence"/>
</dbReference>
<dbReference type="OrthoDB" id="428577at2759"/>
<dbReference type="AlphaFoldDB" id="A0A9P4NQP1"/>
<dbReference type="CDD" id="cd17039">
    <property type="entry name" value="Ubl_ubiquitin_like"/>
    <property type="match status" value="1"/>
</dbReference>
<dbReference type="PRINTS" id="PR00348">
    <property type="entry name" value="UBIQUITIN"/>
</dbReference>
<accession>A0A9P4NQP1</accession>
<sequence length="318" mass="35782">MVLDVKPSETIHGVKVMIKERGGSEPENQRLEFDQKLLKGERTLTDHNIGEGSKLMLYKLVSKSETFQGGMQIFVKTLCAKFMEFRPESCTTIGELKCLIQDIEGIPADNQRLYWSRIILQDEKTLAEYNIPREAVLNIVLQLRGYGAIYGTNSMILDVKPSDTINAVKTTIKEAGGLDTEKQRLEYEEQVLEDERTLADYSIQKNAHILSHDLDRPINIDVSMQVFVKTLNGTTVTAEIKPSDTILTLKECIHALNGMPIDQQRMVFAGVEVENDRTFADYGIAKESTFHLVIRLRGCDCGCSSRSLGNDGKFDLDQ</sequence>
<dbReference type="InterPro" id="IPR000626">
    <property type="entry name" value="Ubiquitin-like_dom"/>
</dbReference>
<dbReference type="PANTHER" id="PTHR10666">
    <property type="entry name" value="UBIQUITIN"/>
    <property type="match status" value="1"/>
</dbReference>
<comment type="caution">
    <text evidence="2">The sequence shown here is derived from an EMBL/GenBank/DDBJ whole genome shotgun (WGS) entry which is preliminary data.</text>
</comment>
<evidence type="ECO:0000259" key="1">
    <source>
        <dbReference type="PROSITE" id="PS50053"/>
    </source>
</evidence>
<name>A0A9P4NQP1_9PEZI</name>
<dbReference type="Pfam" id="PF00240">
    <property type="entry name" value="ubiquitin"/>
    <property type="match status" value="4"/>
</dbReference>
<organism evidence="2 3">
    <name type="scientific">Tothia fuscella</name>
    <dbReference type="NCBI Taxonomy" id="1048955"/>
    <lineage>
        <taxon>Eukaryota</taxon>
        <taxon>Fungi</taxon>
        <taxon>Dikarya</taxon>
        <taxon>Ascomycota</taxon>
        <taxon>Pezizomycotina</taxon>
        <taxon>Dothideomycetes</taxon>
        <taxon>Pleosporomycetidae</taxon>
        <taxon>Venturiales</taxon>
        <taxon>Cylindrosympodiaceae</taxon>
        <taxon>Tothia</taxon>
    </lineage>
</organism>
<evidence type="ECO:0000313" key="3">
    <source>
        <dbReference type="Proteomes" id="UP000800235"/>
    </source>
</evidence>
<dbReference type="Gene3D" id="3.10.20.90">
    <property type="entry name" value="Phosphatidylinositol 3-kinase Catalytic Subunit, Chain A, domain 1"/>
    <property type="match status" value="4"/>
</dbReference>
<dbReference type="SUPFAM" id="SSF54236">
    <property type="entry name" value="Ubiquitin-like"/>
    <property type="match status" value="4"/>
</dbReference>
<gene>
    <name evidence="2" type="ORF">EJ08DRAFT_716697</name>
</gene>
<dbReference type="PROSITE" id="PS50053">
    <property type="entry name" value="UBIQUITIN_2"/>
    <property type="match status" value="4"/>
</dbReference>
<protein>
    <submittedName>
        <fullName evidence="2">Polyubiqutin 1</fullName>
    </submittedName>
</protein>
<feature type="domain" description="Ubiquitin-like" evidence="1">
    <location>
        <begin position="224"/>
        <end position="299"/>
    </location>
</feature>
<dbReference type="InterPro" id="IPR019956">
    <property type="entry name" value="Ubiquitin_dom"/>
</dbReference>
<dbReference type="InterPro" id="IPR029071">
    <property type="entry name" value="Ubiquitin-like_domsf"/>
</dbReference>
<proteinExistence type="predicted"/>
<dbReference type="EMBL" id="MU007043">
    <property type="protein sequence ID" value="KAF2429900.1"/>
    <property type="molecule type" value="Genomic_DNA"/>
</dbReference>
<feature type="domain" description="Ubiquitin-like" evidence="1">
    <location>
        <begin position="1"/>
        <end position="57"/>
    </location>
</feature>
<reference evidence="2" key="1">
    <citation type="journal article" date="2020" name="Stud. Mycol.">
        <title>101 Dothideomycetes genomes: a test case for predicting lifestyles and emergence of pathogens.</title>
        <authorList>
            <person name="Haridas S."/>
            <person name="Albert R."/>
            <person name="Binder M."/>
            <person name="Bloem J."/>
            <person name="Labutti K."/>
            <person name="Salamov A."/>
            <person name="Andreopoulos B."/>
            <person name="Baker S."/>
            <person name="Barry K."/>
            <person name="Bills G."/>
            <person name="Bluhm B."/>
            <person name="Cannon C."/>
            <person name="Castanera R."/>
            <person name="Culley D."/>
            <person name="Daum C."/>
            <person name="Ezra D."/>
            <person name="Gonzalez J."/>
            <person name="Henrissat B."/>
            <person name="Kuo A."/>
            <person name="Liang C."/>
            <person name="Lipzen A."/>
            <person name="Lutzoni F."/>
            <person name="Magnuson J."/>
            <person name="Mondo S."/>
            <person name="Nolan M."/>
            <person name="Ohm R."/>
            <person name="Pangilinan J."/>
            <person name="Park H.-J."/>
            <person name="Ramirez L."/>
            <person name="Alfaro M."/>
            <person name="Sun H."/>
            <person name="Tritt A."/>
            <person name="Yoshinaga Y."/>
            <person name="Zwiers L.-H."/>
            <person name="Turgeon B."/>
            <person name="Goodwin S."/>
            <person name="Spatafora J."/>
            <person name="Crous P."/>
            <person name="Grigoriev I."/>
        </authorList>
    </citation>
    <scope>NUCLEOTIDE SEQUENCE</scope>
    <source>
        <strain evidence="2">CBS 130266</strain>
    </source>
</reference>
<dbReference type="SMART" id="SM00213">
    <property type="entry name" value="UBQ"/>
    <property type="match status" value="4"/>
</dbReference>
<dbReference type="InterPro" id="IPR050158">
    <property type="entry name" value="Ubiquitin_ubiquitin-like"/>
</dbReference>
<keyword evidence="3" id="KW-1185">Reference proteome</keyword>
<feature type="domain" description="Ubiquitin-like" evidence="1">
    <location>
        <begin position="139"/>
        <end position="209"/>
    </location>
</feature>
<evidence type="ECO:0000313" key="2">
    <source>
        <dbReference type="EMBL" id="KAF2429900.1"/>
    </source>
</evidence>
<feature type="domain" description="Ubiquitin-like" evidence="1">
    <location>
        <begin position="71"/>
        <end position="146"/>
    </location>
</feature>